<dbReference type="RefSeq" id="WP_200591328.1">
    <property type="nucleotide sequence ID" value="NZ_JAEPBG010000002.1"/>
</dbReference>
<organism evidence="2 3">
    <name type="scientific">Noviherbaspirillum pedocola</name>
    <dbReference type="NCBI Taxonomy" id="2801341"/>
    <lineage>
        <taxon>Bacteria</taxon>
        <taxon>Pseudomonadati</taxon>
        <taxon>Pseudomonadota</taxon>
        <taxon>Betaproteobacteria</taxon>
        <taxon>Burkholderiales</taxon>
        <taxon>Oxalobacteraceae</taxon>
        <taxon>Noviherbaspirillum</taxon>
    </lineage>
</organism>
<evidence type="ECO:0000313" key="3">
    <source>
        <dbReference type="Proteomes" id="UP000622890"/>
    </source>
</evidence>
<sequence>MSQVRSPAATIPHVLVTSKDAVQADGTVSSELVAIASDSVLRQSMEMTMDIKQNDWGDTNDYDSAQSDSDRDSRLTTTDIDNQLLADAERADARRNSKPPSADTSREKAPLLTVAIDIDDLLFMEELDNIRAGVGRPDSYPAPTKSRELEQMASQQSIKAKMFWRPG</sequence>
<comment type="caution">
    <text evidence="2">The sequence shown here is derived from an EMBL/GenBank/DDBJ whole genome shotgun (WGS) entry which is preliminary data.</text>
</comment>
<reference evidence="2" key="1">
    <citation type="submission" date="2021-01" db="EMBL/GenBank/DDBJ databases">
        <title>Genome sequence of strain Noviherbaspirillum sp. DKR-6.</title>
        <authorList>
            <person name="Chaudhary D.K."/>
        </authorList>
    </citation>
    <scope>NUCLEOTIDE SEQUENCE</scope>
    <source>
        <strain evidence="2">DKR-6</strain>
    </source>
</reference>
<accession>A0A934SQ81</accession>
<evidence type="ECO:0000313" key="2">
    <source>
        <dbReference type="EMBL" id="MBK4734595.1"/>
    </source>
</evidence>
<dbReference type="Proteomes" id="UP000622890">
    <property type="component" value="Unassembled WGS sequence"/>
</dbReference>
<gene>
    <name evidence="2" type="ORF">JJB74_08265</name>
</gene>
<proteinExistence type="predicted"/>
<feature type="region of interest" description="Disordered" evidence="1">
    <location>
        <begin position="134"/>
        <end position="167"/>
    </location>
</feature>
<dbReference type="AlphaFoldDB" id="A0A934SQ81"/>
<dbReference type="EMBL" id="JAEPBG010000002">
    <property type="protein sequence ID" value="MBK4734595.1"/>
    <property type="molecule type" value="Genomic_DNA"/>
</dbReference>
<protein>
    <submittedName>
        <fullName evidence="2">Uncharacterized protein</fullName>
    </submittedName>
</protein>
<name>A0A934SQ81_9BURK</name>
<feature type="region of interest" description="Disordered" evidence="1">
    <location>
        <begin position="51"/>
        <end position="108"/>
    </location>
</feature>
<keyword evidence="3" id="KW-1185">Reference proteome</keyword>
<evidence type="ECO:0000256" key="1">
    <source>
        <dbReference type="SAM" id="MobiDB-lite"/>
    </source>
</evidence>